<organism evidence="3">
    <name type="scientific">Acidobacterium capsulatum</name>
    <dbReference type="NCBI Taxonomy" id="33075"/>
    <lineage>
        <taxon>Bacteria</taxon>
        <taxon>Pseudomonadati</taxon>
        <taxon>Acidobacteriota</taxon>
        <taxon>Terriglobia</taxon>
        <taxon>Terriglobales</taxon>
        <taxon>Acidobacteriaceae</taxon>
        <taxon>Acidobacterium</taxon>
    </lineage>
</organism>
<feature type="compositionally biased region" description="Basic residues" evidence="1">
    <location>
        <begin position="97"/>
        <end position="111"/>
    </location>
</feature>
<evidence type="ECO:0000313" key="3">
    <source>
        <dbReference type="EMBL" id="HGY94515.1"/>
    </source>
</evidence>
<reference evidence="3" key="1">
    <citation type="journal article" date="2020" name="mSystems">
        <title>Genome- and Community-Level Interaction Insights into Carbon Utilization and Element Cycling Functions of Hydrothermarchaeota in Hydrothermal Sediment.</title>
        <authorList>
            <person name="Zhou Z."/>
            <person name="Liu Y."/>
            <person name="Xu W."/>
            <person name="Pan J."/>
            <person name="Luo Z.H."/>
            <person name="Li M."/>
        </authorList>
    </citation>
    <scope>NUCLEOTIDE SEQUENCE [LARGE SCALE GENOMIC DNA]</scope>
    <source>
        <strain evidence="3">SpSt-855</strain>
    </source>
</reference>
<feature type="transmembrane region" description="Helical" evidence="2">
    <location>
        <begin position="67"/>
        <end position="84"/>
    </location>
</feature>
<evidence type="ECO:0000256" key="2">
    <source>
        <dbReference type="SAM" id="Phobius"/>
    </source>
</evidence>
<keyword evidence="2" id="KW-0472">Membrane</keyword>
<proteinExistence type="predicted"/>
<keyword evidence="2" id="KW-1133">Transmembrane helix</keyword>
<protein>
    <submittedName>
        <fullName evidence="3">Uncharacterized protein</fullName>
    </submittedName>
</protein>
<evidence type="ECO:0000256" key="1">
    <source>
        <dbReference type="SAM" id="MobiDB-lite"/>
    </source>
</evidence>
<gene>
    <name evidence="3" type="ORF">ENW50_07515</name>
</gene>
<dbReference type="AlphaFoldDB" id="A0A7V5CTW3"/>
<sequence length="216" mass="24257">MRKLAKWIDDHSLLLAFVFLFLLCFIGQIISGADQYNQNQSMQGLHTVSRMQYLATGNFLDGMFSNWQAAVLQLGTLIVFAVFLKTRGAAHSLRPGGQRKPKTEGKKHRGKKQRSWLYRNSLSLAFALLFGIFFGLHLVAASSANNEQRALMHQPPIGLGAFAVSSTFWFETTQTWEAEFMAIALYIFLSIYLRQEGSPESKPVEASDNETGETNK</sequence>
<dbReference type="EMBL" id="DTKL01000044">
    <property type="protein sequence ID" value="HGY94515.1"/>
    <property type="molecule type" value="Genomic_DNA"/>
</dbReference>
<name>A0A7V5CTW3_9BACT</name>
<dbReference type="Pfam" id="PF20554">
    <property type="entry name" value="DUF6766"/>
    <property type="match status" value="1"/>
</dbReference>
<comment type="caution">
    <text evidence="3">The sequence shown here is derived from an EMBL/GenBank/DDBJ whole genome shotgun (WGS) entry which is preliminary data.</text>
</comment>
<accession>A0A7V5CTW3</accession>
<feature type="region of interest" description="Disordered" evidence="1">
    <location>
        <begin position="91"/>
        <end position="111"/>
    </location>
</feature>
<feature type="transmembrane region" description="Helical" evidence="2">
    <location>
        <begin position="176"/>
        <end position="193"/>
    </location>
</feature>
<keyword evidence="2" id="KW-0812">Transmembrane</keyword>
<dbReference type="InterPro" id="IPR046657">
    <property type="entry name" value="DUF6766"/>
</dbReference>
<feature type="transmembrane region" description="Helical" evidence="2">
    <location>
        <begin position="116"/>
        <end position="140"/>
    </location>
</feature>